<sequence>MAEDANAESTPSESTPSDRPFILECSWQKQKESFTAFWREYPTAIADYLKERGYLSNQIRLGTDTEEKSSQKDLSVQDAGVLYDALRKQVKELAQKDASFKALRIEDTWGTDHTPPGGCGGTPTPLQLLVHPQDWQVLRQVEIATKGNRDDNRLRDSDLRRLEAFALSLYSDLDDGEWKEYTERVFGEADTDPVCPVIPQPAHFGGDELPGLFAVLSNPGFDDRLEPDAGWLPRAQRAWDSMTEKQRATKPSPQNIDRDRNREAAVIRQVHNLGELMGADALTPLQMEISGEENAPEKSAPDYGSYYCDRINPPGDKPDHLVRRLGAFSDLTDQDKRNALIAQADFLPYQTATTKSAAYGNLDEYVLRRTQLLPSQIELMKLIGAFLLEAEELSAAHLTEGPTMPERLIVFRNRDLFIRVGLWLDTFITGRKKRGGKEGGKEVPDPIGVSFLELLYRHGAFLVDSRRAPFTVKNCARPLAVPADYPRPATQDKSKQSS</sequence>
<dbReference type="RefSeq" id="WP_207118230.1">
    <property type="nucleotide sequence ID" value="NZ_JAFLEQ010000003.1"/>
</dbReference>
<evidence type="ECO:0000256" key="1">
    <source>
        <dbReference type="SAM" id="MobiDB-lite"/>
    </source>
</evidence>
<evidence type="ECO:0000313" key="3">
    <source>
        <dbReference type="Proteomes" id="UP000664332"/>
    </source>
</evidence>
<dbReference type="Proteomes" id="UP000664332">
    <property type="component" value="Unassembled WGS sequence"/>
</dbReference>
<protein>
    <submittedName>
        <fullName evidence="2">Uncharacterized protein</fullName>
    </submittedName>
</protein>
<dbReference type="EMBL" id="JAFLEQ010000003">
    <property type="protein sequence ID" value="MBN9643532.1"/>
    <property type="molecule type" value="Genomic_DNA"/>
</dbReference>
<comment type="caution">
    <text evidence="2">The sequence shown here is derived from an EMBL/GenBank/DDBJ whole genome shotgun (WGS) entry which is preliminary data.</text>
</comment>
<dbReference type="AlphaFoldDB" id="A0A939E130"/>
<name>A0A939E130_9CORY</name>
<gene>
    <name evidence="2" type="ORF">JZY06_02650</name>
</gene>
<feature type="compositionally biased region" description="Polar residues" evidence="1">
    <location>
        <begin position="7"/>
        <end position="17"/>
    </location>
</feature>
<reference evidence="2" key="1">
    <citation type="submission" date="2021-03" db="EMBL/GenBank/DDBJ databases">
        <authorList>
            <person name="Sun Q."/>
        </authorList>
    </citation>
    <scope>NUCLEOTIDE SEQUENCE</scope>
    <source>
        <strain evidence="2">CCM 8862</strain>
    </source>
</reference>
<organism evidence="2 3">
    <name type="scientific">Corynebacterium mendelii</name>
    <dbReference type="NCBI Taxonomy" id="2765362"/>
    <lineage>
        <taxon>Bacteria</taxon>
        <taxon>Bacillati</taxon>
        <taxon>Actinomycetota</taxon>
        <taxon>Actinomycetes</taxon>
        <taxon>Mycobacteriales</taxon>
        <taxon>Corynebacteriaceae</taxon>
        <taxon>Corynebacterium</taxon>
    </lineage>
</organism>
<feature type="region of interest" description="Disordered" evidence="1">
    <location>
        <begin position="240"/>
        <end position="259"/>
    </location>
</feature>
<evidence type="ECO:0000313" key="2">
    <source>
        <dbReference type="EMBL" id="MBN9643532.1"/>
    </source>
</evidence>
<feature type="region of interest" description="Disordered" evidence="1">
    <location>
        <begin position="1"/>
        <end position="20"/>
    </location>
</feature>
<accession>A0A939E130</accession>
<keyword evidence="3" id="KW-1185">Reference proteome</keyword>
<proteinExistence type="predicted"/>